<dbReference type="GO" id="GO:0016740">
    <property type="term" value="F:transferase activity"/>
    <property type="evidence" value="ECO:0007669"/>
    <property type="project" value="UniProtKB-KW"/>
</dbReference>
<keyword evidence="3" id="KW-0808">Transferase</keyword>
<name>A0A4R1EUX4_9GAMM</name>
<feature type="signal peptide" evidence="1">
    <location>
        <begin position="1"/>
        <end position="20"/>
    </location>
</feature>
<feature type="domain" description="Rhodanese" evidence="2">
    <location>
        <begin position="92"/>
        <end position="200"/>
    </location>
</feature>
<evidence type="ECO:0000259" key="2">
    <source>
        <dbReference type="PROSITE" id="PS50206"/>
    </source>
</evidence>
<protein>
    <submittedName>
        <fullName evidence="3">Rhodanese-related sulfurtransferase</fullName>
    </submittedName>
</protein>
<dbReference type="Gene3D" id="3.40.250.10">
    <property type="entry name" value="Rhodanese-like domain"/>
    <property type="match status" value="1"/>
</dbReference>
<evidence type="ECO:0000256" key="1">
    <source>
        <dbReference type="SAM" id="SignalP"/>
    </source>
</evidence>
<gene>
    <name evidence="3" type="ORF">EV695_3646</name>
</gene>
<dbReference type="OrthoDB" id="9784513at2"/>
<dbReference type="EMBL" id="SMFQ01000005">
    <property type="protein sequence ID" value="TCJ82908.1"/>
    <property type="molecule type" value="Genomic_DNA"/>
</dbReference>
<dbReference type="InterPro" id="IPR036873">
    <property type="entry name" value="Rhodanese-like_dom_sf"/>
</dbReference>
<proteinExistence type="predicted"/>
<dbReference type="Pfam" id="PF00581">
    <property type="entry name" value="Rhodanese"/>
    <property type="match status" value="1"/>
</dbReference>
<evidence type="ECO:0000313" key="4">
    <source>
        <dbReference type="Proteomes" id="UP000294887"/>
    </source>
</evidence>
<dbReference type="SUPFAM" id="SSF52821">
    <property type="entry name" value="Rhodanese/Cell cycle control phosphatase"/>
    <property type="match status" value="1"/>
</dbReference>
<organism evidence="3 4">
    <name type="scientific">Cocleimonas flava</name>
    <dbReference type="NCBI Taxonomy" id="634765"/>
    <lineage>
        <taxon>Bacteria</taxon>
        <taxon>Pseudomonadati</taxon>
        <taxon>Pseudomonadota</taxon>
        <taxon>Gammaproteobacteria</taxon>
        <taxon>Thiotrichales</taxon>
        <taxon>Thiotrichaceae</taxon>
        <taxon>Cocleimonas</taxon>
    </lineage>
</organism>
<dbReference type="InterPro" id="IPR001763">
    <property type="entry name" value="Rhodanese-like_dom"/>
</dbReference>
<reference evidence="3 4" key="1">
    <citation type="submission" date="2019-03" db="EMBL/GenBank/DDBJ databases">
        <title>Genomic Encyclopedia of Type Strains, Phase IV (KMG-IV): sequencing the most valuable type-strain genomes for metagenomic binning, comparative biology and taxonomic classification.</title>
        <authorList>
            <person name="Goeker M."/>
        </authorList>
    </citation>
    <scope>NUCLEOTIDE SEQUENCE [LARGE SCALE GENOMIC DNA]</scope>
    <source>
        <strain evidence="3 4">DSM 24830</strain>
    </source>
</reference>
<keyword evidence="4" id="KW-1185">Reference proteome</keyword>
<evidence type="ECO:0000313" key="3">
    <source>
        <dbReference type="EMBL" id="TCJ82908.1"/>
    </source>
</evidence>
<dbReference type="SMART" id="SM00450">
    <property type="entry name" value="RHOD"/>
    <property type="match status" value="1"/>
</dbReference>
<dbReference type="AlphaFoldDB" id="A0A4R1EUX4"/>
<sequence>MKYLITFLIIQLLSFSNASADDIDTINLTPEIAFFDVNHNGNIIKIKRSPIHSENIKTKPCPPFCINPMRLAPNVETFAELELLSFLNNEVKNESGFLVDSRMMENFEKETIPGSINIPFILFNGSKSNEVLTLLGVTEENSTKDFSQAKAMCFFCDDALCDESNRAISALLDLGYPANKLKYYRGGIEAWKALNLTTITPESKTTTTQAN</sequence>
<comment type="caution">
    <text evidence="3">The sequence shown here is derived from an EMBL/GenBank/DDBJ whole genome shotgun (WGS) entry which is preliminary data.</text>
</comment>
<dbReference type="Proteomes" id="UP000294887">
    <property type="component" value="Unassembled WGS sequence"/>
</dbReference>
<feature type="chain" id="PRO_5020950042" evidence="1">
    <location>
        <begin position="21"/>
        <end position="211"/>
    </location>
</feature>
<dbReference type="PROSITE" id="PS50206">
    <property type="entry name" value="RHODANESE_3"/>
    <property type="match status" value="1"/>
</dbReference>
<keyword evidence="1" id="KW-0732">Signal</keyword>
<dbReference type="RefSeq" id="WP_131907405.1">
    <property type="nucleotide sequence ID" value="NZ_BAAAFU010000007.1"/>
</dbReference>
<accession>A0A4R1EUX4</accession>